<comment type="caution">
    <text evidence="16">The sequence shown here is derived from an EMBL/GenBank/DDBJ whole genome shotgun (WGS) entry which is preliminary data.</text>
</comment>
<dbReference type="EC" id="4.3.3.7" evidence="4 12"/>
<evidence type="ECO:0000313" key="16">
    <source>
        <dbReference type="EMBL" id="OGE01341.1"/>
    </source>
</evidence>
<evidence type="ECO:0000256" key="15">
    <source>
        <dbReference type="PIRSR" id="PIRSR001365-2"/>
    </source>
</evidence>
<dbReference type="InterPro" id="IPR002220">
    <property type="entry name" value="DapA-like"/>
</dbReference>
<comment type="similarity">
    <text evidence="3 12 13">Belongs to the DapA family.</text>
</comment>
<keyword evidence="7 12" id="KW-0220">Diaminopimelate biosynthesis</keyword>
<evidence type="ECO:0000313" key="17">
    <source>
        <dbReference type="Proteomes" id="UP000176751"/>
    </source>
</evidence>
<dbReference type="GO" id="GO:0019877">
    <property type="term" value="P:diaminopimelate biosynthetic process"/>
    <property type="evidence" value="ECO:0007669"/>
    <property type="project" value="UniProtKB-UniRule"/>
</dbReference>
<feature type="active site" description="Schiff-base intermediate with substrate" evidence="12 14">
    <location>
        <position position="167"/>
    </location>
</feature>
<dbReference type="SMART" id="SM01130">
    <property type="entry name" value="DHDPS"/>
    <property type="match status" value="1"/>
</dbReference>
<dbReference type="GO" id="GO:0008840">
    <property type="term" value="F:4-hydroxy-tetrahydrodipicolinate synthase activity"/>
    <property type="evidence" value="ECO:0007669"/>
    <property type="project" value="UniProtKB-UniRule"/>
</dbReference>
<evidence type="ECO:0000256" key="1">
    <source>
        <dbReference type="ARBA" id="ARBA00003294"/>
    </source>
</evidence>
<dbReference type="Gene3D" id="3.20.20.70">
    <property type="entry name" value="Aldolase class I"/>
    <property type="match status" value="1"/>
</dbReference>
<dbReference type="PROSITE" id="PS00666">
    <property type="entry name" value="DHDPS_2"/>
    <property type="match status" value="1"/>
</dbReference>
<dbReference type="GO" id="GO:0005829">
    <property type="term" value="C:cytosol"/>
    <property type="evidence" value="ECO:0007669"/>
    <property type="project" value="TreeGrafter"/>
</dbReference>
<dbReference type="InterPro" id="IPR020624">
    <property type="entry name" value="Schiff_base-form_aldolases_CS"/>
</dbReference>
<feature type="active site" description="Proton donor/acceptor" evidence="12 14">
    <location>
        <position position="138"/>
    </location>
</feature>
<evidence type="ECO:0000256" key="3">
    <source>
        <dbReference type="ARBA" id="ARBA00007592"/>
    </source>
</evidence>
<evidence type="ECO:0000256" key="11">
    <source>
        <dbReference type="ARBA" id="ARBA00047836"/>
    </source>
</evidence>
<dbReference type="PANTHER" id="PTHR12128">
    <property type="entry name" value="DIHYDRODIPICOLINATE SYNTHASE"/>
    <property type="match status" value="1"/>
</dbReference>
<keyword evidence="6 12" id="KW-0028">Amino-acid biosynthesis</keyword>
<dbReference type="PROSITE" id="PS00665">
    <property type="entry name" value="DHDPS_1"/>
    <property type="match status" value="1"/>
</dbReference>
<evidence type="ECO:0000256" key="14">
    <source>
        <dbReference type="PIRSR" id="PIRSR001365-1"/>
    </source>
</evidence>
<dbReference type="InterPro" id="IPR013785">
    <property type="entry name" value="Aldolase_TIM"/>
</dbReference>
<dbReference type="SUPFAM" id="SSF51569">
    <property type="entry name" value="Aldolase"/>
    <property type="match status" value="1"/>
</dbReference>
<organism evidence="16 17">
    <name type="scientific">Candidatus Curtissbacteria bacterium RIFOXYA1_FULL_41_14</name>
    <dbReference type="NCBI Taxonomy" id="1797737"/>
    <lineage>
        <taxon>Bacteria</taxon>
        <taxon>Candidatus Curtissiibacteriota</taxon>
    </lineage>
</organism>
<evidence type="ECO:0000256" key="8">
    <source>
        <dbReference type="ARBA" id="ARBA00023154"/>
    </source>
</evidence>
<evidence type="ECO:0000256" key="13">
    <source>
        <dbReference type="PIRNR" id="PIRNR001365"/>
    </source>
</evidence>
<dbReference type="EMBL" id="MFCA01000028">
    <property type="protein sequence ID" value="OGE01341.1"/>
    <property type="molecule type" value="Genomic_DNA"/>
</dbReference>
<dbReference type="Proteomes" id="UP000176751">
    <property type="component" value="Unassembled WGS sequence"/>
</dbReference>
<comment type="caution">
    <text evidence="12">Was originally thought to be a dihydrodipicolinate synthase (DHDPS), catalyzing the condensation of (S)-aspartate-beta-semialdehyde [(S)-ASA] and pyruvate to dihydrodipicolinate (DHDP). However, it was shown in E.coli that the product of the enzymatic reaction is not dihydrodipicolinate but in fact (4S)-4-hydroxy-2,3,4,5-tetrahydro-(2S)-dipicolinic acid (HTPA), and that the consecutive dehydration reaction leading to DHDP is not spontaneous but catalyzed by DapB.</text>
</comment>
<dbReference type="PRINTS" id="PR00146">
    <property type="entry name" value="DHPICSNTHASE"/>
</dbReference>
<evidence type="ECO:0000256" key="10">
    <source>
        <dbReference type="ARBA" id="ARBA00023270"/>
    </source>
</evidence>
<evidence type="ECO:0000256" key="6">
    <source>
        <dbReference type="ARBA" id="ARBA00022605"/>
    </source>
</evidence>
<protein>
    <recommendedName>
        <fullName evidence="4 12">4-hydroxy-tetrahydrodipicolinate synthase</fullName>
        <shortName evidence="12">HTPA synthase</shortName>
        <ecNumber evidence="4 12">4.3.3.7</ecNumber>
    </recommendedName>
</protein>
<keyword evidence="8 12" id="KW-0457">Lysine biosynthesis</keyword>
<accession>A0A1F5HB43</accession>
<feature type="binding site" evidence="12 15">
    <location>
        <position position="214"/>
    </location>
    <ligand>
        <name>pyruvate</name>
        <dbReference type="ChEBI" id="CHEBI:15361"/>
    </ligand>
</feature>
<name>A0A1F5HB43_9BACT</name>
<dbReference type="PANTHER" id="PTHR12128:SF66">
    <property type="entry name" value="4-HYDROXY-2-OXOGLUTARATE ALDOLASE, MITOCHONDRIAL"/>
    <property type="match status" value="1"/>
</dbReference>
<comment type="subunit">
    <text evidence="12">Homotetramer; dimer of dimers.</text>
</comment>
<dbReference type="UniPathway" id="UPA00034">
    <property type="reaction ID" value="UER00017"/>
</dbReference>
<comment type="subcellular location">
    <subcellularLocation>
        <location evidence="12">Cytoplasm</location>
    </subcellularLocation>
</comment>
<evidence type="ECO:0000256" key="4">
    <source>
        <dbReference type="ARBA" id="ARBA00012086"/>
    </source>
</evidence>
<dbReference type="CDD" id="cd00950">
    <property type="entry name" value="DHDPS"/>
    <property type="match status" value="1"/>
</dbReference>
<dbReference type="AlphaFoldDB" id="A0A1F5HB43"/>
<dbReference type="HAMAP" id="MF_00418">
    <property type="entry name" value="DapA"/>
    <property type="match status" value="1"/>
</dbReference>
<gene>
    <name evidence="12" type="primary">dapA</name>
    <name evidence="16" type="ORF">A2196_04280</name>
</gene>
<dbReference type="STRING" id="1797737.A2196_04280"/>
<dbReference type="PIRSF" id="PIRSF001365">
    <property type="entry name" value="DHDPS"/>
    <property type="match status" value="1"/>
</dbReference>
<comment type="pathway">
    <text evidence="2 12">Amino-acid biosynthesis; L-lysine biosynthesis via DAP pathway; (S)-tetrahydrodipicolinate from L-aspartate: step 3/4.</text>
</comment>
<keyword evidence="5 12" id="KW-0963">Cytoplasm</keyword>
<dbReference type="NCBIfam" id="TIGR00674">
    <property type="entry name" value="dapA"/>
    <property type="match status" value="1"/>
</dbReference>
<dbReference type="InterPro" id="IPR020625">
    <property type="entry name" value="Schiff_base-form_aldolases_AS"/>
</dbReference>
<dbReference type="Pfam" id="PF00701">
    <property type="entry name" value="DHDPS"/>
    <property type="match status" value="1"/>
</dbReference>
<feature type="binding site" evidence="12 15">
    <location>
        <position position="50"/>
    </location>
    <ligand>
        <name>pyruvate</name>
        <dbReference type="ChEBI" id="CHEBI:15361"/>
    </ligand>
</feature>
<comment type="catalytic activity">
    <reaction evidence="11 12">
        <text>L-aspartate 4-semialdehyde + pyruvate = (2S,4S)-4-hydroxy-2,3,4,5-tetrahydrodipicolinate + H2O + H(+)</text>
        <dbReference type="Rhea" id="RHEA:34171"/>
        <dbReference type="ChEBI" id="CHEBI:15361"/>
        <dbReference type="ChEBI" id="CHEBI:15377"/>
        <dbReference type="ChEBI" id="CHEBI:15378"/>
        <dbReference type="ChEBI" id="CHEBI:67139"/>
        <dbReference type="ChEBI" id="CHEBI:537519"/>
        <dbReference type="EC" id="4.3.3.7"/>
    </reaction>
</comment>
<keyword evidence="9 12" id="KW-0456">Lyase</keyword>
<feature type="site" description="Part of a proton relay during catalysis" evidence="12">
    <location>
        <position position="49"/>
    </location>
</feature>
<proteinExistence type="inferred from homology"/>
<sequence length="316" mass="34325">MKEAEQFGRLITAMVSSFDEDGQVSVERTRLLAEHLADTGSESIVVSGTTGESPTLTERERMILLKTVLHTVGDRVKVIAGTSEPDTAESVHLSKLAQTEGAHGLLLVTPHYNKPSQRGLIRHFSLIVEAVTTPCILYNVPSRTAVNMSPDTVLKLAGDFENIVGLKEAVGVSTEQGRSQVALLFEGIPSGFKIWSGNDQDTLQILRMGGHGVVSVASHLVGDLITRMINHHVVGEGDQAQQLHDHLMPLFEALFPPTSPEPSPSAIKAMLNLRGIPVGTLRPPVLDILDEYPNYRDRLQVLLANYNLLPQGGDVR</sequence>
<evidence type="ECO:0000256" key="7">
    <source>
        <dbReference type="ARBA" id="ARBA00022915"/>
    </source>
</evidence>
<evidence type="ECO:0000256" key="2">
    <source>
        <dbReference type="ARBA" id="ARBA00005120"/>
    </source>
</evidence>
<comment type="function">
    <text evidence="1 12">Catalyzes the condensation of (S)-aspartate-beta-semialdehyde [(S)-ASA] and pyruvate to 4-hydroxy-tetrahydrodipicolinate (HTPA).</text>
</comment>
<evidence type="ECO:0000256" key="5">
    <source>
        <dbReference type="ARBA" id="ARBA00022490"/>
    </source>
</evidence>
<dbReference type="GO" id="GO:0009089">
    <property type="term" value="P:lysine biosynthetic process via diaminopimelate"/>
    <property type="evidence" value="ECO:0007669"/>
    <property type="project" value="UniProtKB-UniRule"/>
</dbReference>
<evidence type="ECO:0000256" key="9">
    <source>
        <dbReference type="ARBA" id="ARBA00023239"/>
    </source>
</evidence>
<feature type="site" description="Part of a proton relay during catalysis" evidence="12">
    <location>
        <position position="112"/>
    </location>
</feature>
<dbReference type="InterPro" id="IPR005263">
    <property type="entry name" value="DapA"/>
</dbReference>
<keyword evidence="10 12" id="KW-0704">Schiff base</keyword>
<evidence type="ECO:0000256" key="12">
    <source>
        <dbReference type="HAMAP-Rule" id="MF_00418"/>
    </source>
</evidence>
<reference evidence="16 17" key="1">
    <citation type="journal article" date="2016" name="Nat. Commun.">
        <title>Thousands of microbial genomes shed light on interconnected biogeochemical processes in an aquifer system.</title>
        <authorList>
            <person name="Anantharaman K."/>
            <person name="Brown C.T."/>
            <person name="Hug L.A."/>
            <person name="Sharon I."/>
            <person name="Castelle C.J."/>
            <person name="Probst A.J."/>
            <person name="Thomas B.C."/>
            <person name="Singh A."/>
            <person name="Wilkins M.J."/>
            <person name="Karaoz U."/>
            <person name="Brodie E.L."/>
            <person name="Williams K.H."/>
            <person name="Hubbard S.S."/>
            <person name="Banfield J.F."/>
        </authorList>
    </citation>
    <scope>NUCLEOTIDE SEQUENCE [LARGE SCALE GENOMIC DNA]</scope>
</reference>